<gene>
    <name evidence="1" type="ORF">FHR38_002695</name>
</gene>
<sequence>MRRPSQPLWYTLLAVVVSVLVTAAAALVIADRAARESERRWCDVITTMDEAYRVAPPQTEIGQRLARDLAALREDFDCP</sequence>
<evidence type="ECO:0000313" key="2">
    <source>
        <dbReference type="Proteomes" id="UP000578819"/>
    </source>
</evidence>
<dbReference type="AlphaFoldDB" id="A0A7W7SRJ3"/>
<evidence type="ECO:0000313" key="1">
    <source>
        <dbReference type="EMBL" id="MBB4958962.1"/>
    </source>
</evidence>
<comment type="caution">
    <text evidence="1">The sequence shown here is derived from an EMBL/GenBank/DDBJ whole genome shotgun (WGS) entry which is preliminary data.</text>
</comment>
<accession>A0A7W7SRJ3</accession>
<name>A0A7W7SRJ3_9ACTN</name>
<reference evidence="1 2" key="1">
    <citation type="submission" date="2020-08" db="EMBL/GenBank/DDBJ databases">
        <title>Sequencing the genomes of 1000 actinobacteria strains.</title>
        <authorList>
            <person name="Klenk H.-P."/>
        </authorList>
    </citation>
    <scope>NUCLEOTIDE SEQUENCE [LARGE SCALE GENOMIC DNA]</scope>
    <source>
        <strain evidence="1 2">DSM 45886</strain>
    </source>
</reference>
<protein>
    <submittedName>
        <fullName evidence="1">Uncharacterized protein</fullName>
    </submittedName>
</protein>
<proteinExistence type="predicted"/>
<dbReference type="Proteomes" id="UP000578819">
    <property type="component" value="Unassembled WGS sequence"/>
</dbReference>
<dbReference type="RefSeq" id="WP_184534974.1">
    <property type="nucleotide sequence ID" value="NZ_JACHJW010000001.1"/>
</dbReference>
<organism evidence="1 2">
    <name type="scientific">Micromonospora polyrhachis</name>
    <dbReference type="NCBI Taxonomy" id="1282883"/>
    <lineage>
        <taxon>Bacteria</taxon>
        <taxon>Bacillati</taxon>
        <taxon>Actinomycetota</taxon>
        <taxon>Actinomycetes</taxon>
        <taxon>Micromonosporales</taxon>
        <taxon>Micromonosporaceae</taxon>
        <taxon>Micromonospora</taxon>
    </lineage>
</organism>
<keyword evidence="2" id="KW-1185">Reference proteome</keyword>
<dbReference type="EMBL" id="JACHJW010000001">
    <property type="protein sequence ID" value="MBB4958962.1"/>
    <property type="molecule type" value="Genomic_DNA"/>
</dbReference>